<sequence>MAKKKAMLIDVSLCVGCNACQAGCKAQNGQPPNEEKFLSLTAYTALSKYNDLYVRRMCQHCDVPTCVSVCPVGALTKSELGPVSYDGEKCIGCRYCLQACPFHVPKYEWSSTKPSIRKCTFCAARLAKGQPTACSEACPTGATTFGDRDQLLIEAARRIGAEPGKYVPKIYGEQDVGGTSMLFISPVPFEQLGFDSRLGKTPMPLLTMSALSKVPNVLSVGGVLLAGIWWITDRRTEVQAYEASEASKKKGAAIQPKDDA</sequence>
<dbReference type="SUPFAM" id="SSF54862">
    <property type="entry name" value="4Fe-4S ferredoxins"/>
    <property type="match status" value="1"/>
</dbReference>
<comment type="subcellular location">
    <subcellularLocation>
        <location evidence="1">Cell envelope</location>
    </subcellularLocation>
</comment>
<dbReference type="CDD" id="cd10561">
    <property type="entry name" value="HybA_like"/>
    <property type="match status" value="1"/>
</dbReference>
<evidence type="ECO:0000313" key="9">
    <source>
        <dbReference type="Proteomes" id="UP001165069"/>
    </source>
</evidence>
<proteinExistence type="predicted"/>
<dbReference type="RefSeq" id="WP_285574946.1">
    <property type="nucleotide sequence ID" value="NZ_BSDE01000003.1"/>
</dbReference>
<dbReference type="Pfam" id="PF13247">
    <property type="entry name" value="Fer4_11"/>
    <property type="match status" value="1"/>
</dbReference>
<feature type="domain" description="4Fe-4S ferredoxin-type" evidence="7">
    <location>
        <begin position="81"/>
        <end position="110"/>
    </location>
</feature>
<evidence type="ECO:0000256" key="1">
    <source>
        <dbReference type="ARBA" id="ARBA00004196"/>
    </source>
</evidence>
<dbReference type="PANTHER" id="PTHR43545">
    <property type="entry name" value="FORMATE DEHYDROGENASE, NITRATE-INDUCIBLE, IRON-SULFUR SUBUNIT"/>
    <property type="match status" value="1"/>
</dbReference>
<comment type="caution">
    <text evidence="8">The sequence shown here is derived from an EMBL/GenBank/DDBJ whole genome shotgun (WGS) entry which is preliminary data.</text>
</comment>
<dbReference type="Gene3D" id="3.30.70.20">
    <property type="match status" value="2"/>
</dbReference>
<dbReference type="InterPro" id="IPR017900">
    <property type="entry name" value="4Fe4S_Fe_S_CS"/>
</dbReference>
<gene>
    <name evidence="8" type="primary">fdnH</name>
    <name evidence="8" type="ORF">GETHLI_20930</name>
</gene>
<dbReference type="PROSITE" id="PS51379">
    <property type="entry name" value="4FE4S_FER_2"/>
    <property type="match status" value="3"/>
</dbReference>
<keyword evidence="2" id="KW-0004">4Fe-4S</keyword>
<dbReference type="InterPro" id="IPR051555">
    <property type="entry name" value="FDH_Electron_Transfer_Unit"/>
</dbReference>
<dbReference type="PANTHER" id="PTHR43545:SF4">
    <property type="entry name" value="IRON-SULFUR PROTEIN"/>
    <property type="match status" value="1"/>
</dbReference>
<name>A0ABQ5QGC6_9BACT</name>
<keyword evidence="3" id="KW-0479">Metal-binding</keyword>
<evidence type="ECO:0000256" key="6">
    <source>
        <dbReference type="ARBA" id="ARBA00023014"/>
    </source>
</evidence>
<evidence type="ECO:0000256" key="4">
    <source>
        <dbReference type="ARBA" id="ARBA00022737"/>
    </source>
</evidence>
<keyword evidence="5" id="KW-0408">Iron</keyword>
<accession>A0ABQ5QGC6</accession>
<dbReference type="PROSITE" id="PS00198">
    <property type="entry name" value="4FE4S_FER_1"/>
    <property type="match status" value="1"/>
</dbReference>
<reference evidence="8 9" key="1">
    <citation type="journal article" date="2023" name="Antonie Van Leeuwenhoek">
        <title>Mesoterricola silvestris gen. nov., sp. nov., Mesoterricola sediminis sp. nov., Geothrix oryzae sp. nov., Geothrix edaphica sp. nov., Geothrix rubra sp. nov., and Geothrix limicola sp. nov., six novel members of Acidobacteriota isolated from soils.</title>
        <authorList>
            <person name="Itoh H."/>
            <person name="Sugisawa Y."/>
            <person name="Mise K."/>
            <person name="Xu Z."/>
            <person name="Kuniyasu M."/>
            <person name="Ushijima N."/>
            <person name="Kawano K."/>
            <person name="Kobayashi E."/>
            <person name="Shiratori Y."/>
            <person name="Masuda Y."/>
            <person name="Senoo K."/>
        </authorList>
    </citation>
    <scope>NUCLEOTIDE SEQUENCE [LARGE SCALE GENOMIC DNA]</scope>
    <source>
        <strain evidence="8 9">Red804</strain>
    </source>
</reference>
<evidence type="ECO:0000256" key="5">
    <source>
        <dbReference type="ARBA" id="ARBA00023004"/>
    </source>
</evidence>
<evidence type="ECO:0000256" key="3">
    <source>
        <dbReference type="ARBA" id="ARBA00022723"/>
    </source>
</evidence>
<feature type="domain" description="4Fe-4S ferredoxin-type" evidence="7">
    <location>
        <begin position="49"/>
        <end position="80"/>
    </location>
</feature>
<dbReference type="Proteomes" id="UP001165069">
    <property type="component" value="Unassembled WGS sequence"/>
</dbReference>
<protein>
    <submittedName>
        <fullName evidence="8">Formate dehydrogenase</fullName>
    </submittedName>
</protein>
<keyword evidence="6" id="KW-0411">Iron-sulfur</keyword>
<dbReference type="EMBL" id="BSDE01000003">
    <property type="protein sequence ID" value="GLH73591.1"/>
    <property type="molecule type" value="Genomic_DNA"/>
</dbReference>
<dbReference type="InterPro" id="IPR017896">
    <property type="entry name" value="4Fe4S_Fe-S-bd"/>
</dbReference>
<keyword evidence="4" id="KW-0677">Repeat</keyword>
<organism evidence="8 9">
    <name type="scientific">Geothrix limicola</name>
    <dbReference type="NCBI Taxonomy" id="2927978"/>
    <lineage>
        <taxon>Bacteria</taxon>
        <taxon>Pseudomonadati</taxon>
        <taxon>Acidobacteriota</taxon>
        <taxon>Holophagae</taxon>
        <taxon>Holophagales</taxon>
        <taxon>Holophagaceae</taxon>
        <taxon>Geothrix</taxon>
    </lineage>
</organism>
<evidence type="ECO:0000259" key="7">
    <source>
        <dbReference type="PROSITE" id="PS51379"/>
    </source>
</evidence>
<evidence type="ECO:0000313" key="8">
    <source>
        <dbReference type="EMBL" id="GLH73591.1"/>
    </source>
</evidence>
<evidence type="ECO:0000256" key="2">
    <source>
        <dbReference type="ARBA" id="ARBA00022485"/>
    </source>
</evidence>
<keyword evidence="9" id="KW-1185">Reference proteome</keyword>
<feature type="domain" description="4Fe-4S ferredoxin-type" evidence="7">
    <location>
        <begin position="5"/>
        <end position="34"/>
    </location>
</feature>